<dbReference type="Proteomes" id="UP000076761">
    <property type="component" value="Unassembled WGS sequence"/>
</dbReference>
<evidence type="ECO:0000313" key="2">
    <source>
        <dbReference type="Proteomes" id="UP000076761"/>
    </source>
</evidence>
<keyword evidence="2" id="KW-1185">Reference proteome</keyword>
<dbReference type="STRING" id="1314782.A0A165QQG8"/>
<dbReference type="PANTHER" id="PTHR33266:SF1">
    <property type="entry name" value="F-BOX DOMAIN-CONTAINING PROTEIN"/>
    <property type="match status" value="1"/>
</dbReference>
<dbReference type="OrthoDB" id="107110at2759"/>
<dbReference type="AlphaFoldDB" id="A0A165QQG8"/>
<proteinExistence type="predicted"/>
<name>A0A165QQG8_9AGAM</name>
<protein>
    <submittedName>
        <fullName evidence="1">Uncharacterized protein</fullName>
    </submittedName>
</protein>
<gene>
    <name evidence="1" type="ORF">NEOLEDRAFT_1137521</name>
</gene>
<accession>A0A165QQG8</accession>
<sequence length="735" mass="83332">MFEMSSLRSEWLRMQYAATERSWNTDYVGGYAQTLWKYIQSNMDREDVYARYLAIIQSSGTGKSRTVDELSKTHLVIPMNLRNSGSHGFPPPDHNVAYYLCTPGGPEVLGIRMSDFLQALFEQTLHVLETEFRRDVTETVAEQFREYMTAGMTMGKHGASRINFYDEVLERAEKARKSRATSASEVYAPLQAFQKLADLLRSLEPQESSSTPLVILEFDEAHVLTKPQSSVYMGPVWSSFGELRRVLRAFSKLPLFSLFLSTSGQIETLVPSASRFRSIYSFTNVGFDHLAIKLSLIQDIPTVERITSTEHLCHYGRPLWGGRYDCGNDDIKSSMIEFAAHKLLGGVDYEGRWQDLSSAQILACLAQRLPIEFMTTRYPEDLSAELQQIERHMRICLQFDPNTLSLKTLSPSEPILSEAAYWMMQGEHFDVPAQLMRVFHDYPVDRGHLGELLVMTLFTVARDAAIGPPDDLGEPSGRKRWCTVPALLEKLFRIPESSTMDHVNILSATGCTVDNTGSTICDEVLEHVFADSKMYFNHWVKTYEHELVKVDYLARQMFRGVAAFCDTGNIWIDGIIPFLYRGSQIKVENVGVIMWQCRNDSKYTDTPNIELLRAMDPYSLGIFDPSHPVDVPVIRIVFALAADTPCLKLVSDTGPSINTTHKFKTYDFWAAGLSPEILGPVRHGYEKSWDALLQLSNGWRDAYQNQLVPEIDLRVLNPAVADDAAFWQTWCEEAP</sequence>
<organism evidence="1 2">
    <name type="scientific">Neolentinus lepideus HHB14362 ss-1</name>
    <dbReference type="NCBI Taxonomy" id="1314782"/>
    <lineage>
        <taxon>Eukaryota</taxon>
        <taxon>Fungi</taxon>
        <taxon>Dikarya</taxon>
        <taxon>Basidiomycota</taxon>
        <taxon>Agaricomycotina</taxon>
        <taxon>Agaricomycetes</taxon>
        <taxon>Gloeophyllales</taxon>
        <taxon>Gloeophyllaceae</taxon>
        <taxon>Neolentinus</taxon>
    </lineage>
</organism>
<dbReference type="EMBL" id="KV425592">
    <property type="protein sequence ID" value="KZT22737.1"/>
    <property type="molecule type" value="Genomic_DNA"/>
</dbReference>
<dbReference type="PANTHER" id="PTHR33266">
    <property type="entry name" value="CHROMOSOME 15, WHOLE GENOME SHOTGUN SEQUENCE"/>
    <property type="match status" value="1"/>
</dbReference>
<dbReference type="InParanoid" id="A0A165QQG8"/>
<reference evidence="1 2" key="1">
    <citation type="journal article" date="2016" name="Mol. Biol. Evol.">
        <title>Comparative Genomics of Early-Diverging Mushroom-Forming Fungi Provides Insights into the Origins of Lignocellulose Decay Capabilities.</title>
        <authorList>
            <person name="Nagy L.G."/>
            <person name="Riley R."/>
            <person name="Tritt A."/>
            <person name="Adam C."/>
            <person name="Daum C."/>
            <person name="Floudas D."/>
            <person name="Sun H."/>
            <person name="Yadav J.S."/>
            <person name="Pangilinan J."/>
            <person name="Larsson K.H."/>
            <person name="Matsuura K."/>
            <person name="Barry K."/>
            <person name="Labutti K."/>
            <person name="Kuo R."/>
            <person name="Ohm R.A."/>
            <person name="Bhattacharya S.S."/>
            <person name="Shirouzu T."/>
            <person name="Yoshinaga Y."/>
            <person name="Martin F.M."/>
            <person name="Grigoriev I.V."/>
            <person name="Hibbett D.S."/>
        </authorList>
    </citation>
    <scope>NUCLEOTIDE SEQUENCE [LARGE SCALE GENOMIC DNA]</scope>
    <source>
        <strain evidence="1 2">HHB14362 ss-1</strain>
    </source>
</reference>
<evidence type="ECO:0000313" key="1">
    <source>
        <dbReference type="EMBL" id="KZT22737.1"/>
    </source>
</evidence>